<comment type="caution">
    <text evidence="1">The sequence shown here is derived from an EMBL/GenBank/DDBJ whole genome shotgun (WGS) entry which is preliminary data.</text>
</comment>
<accession>A0A0F9K3W1</accession>
<proteinExistence type="predicted"/>
<reference evidence="1" key="1">
    <citation type="journal article" date="2015" name="Nature">
        <title>Complex archaea that bridge the gap between prokaryotes and eukaryotes.</title>
        <authorList>
            <person name="Spang A."/>
            <person name="Saw J.H."/>
            <person name="Jorgensen S.L."/>
            <person name="Zaremba-Niedzwiedzka K."/>
            <person name="Martijn J."/>
            <person name="Lind A.E."/>
            <person name="van Eijk R."/>
            <person name="Schleper C."/>
            <person name="Guy L."/>
            <person name="Ettema T.J."/>
        </authorList>
    </citation>
    <scope>NUCLEOTIDE SEQUENCE</scope>
</reference>
<evidence type="ECO:0000313" key="1">
    <source>
        <dbReference type="EMBL" id="KKM69281.1"/>
    </source>
</evidence>
<protein>
    <submittedName>
        <fullName evidence="1">Uncharacterized protein</fullName>
    </submittedName>
</protein>
<organism evidence="1">
    <name type="scientific">marine sediment metagenome</name>
    <dbReference type="NCBI Taxonomy" id="412755"/>
    <lineage>
        <taxon>unclassified sequences</taxon>
        <taxon>metagenomes</taxon>
        <taxon>ecological metagenomes</taxon>
    </lineage>
</organism>
<name>A0A0F9K3W1_9ZZZZ</name>
<sequence length="34" mass="3894">MKILIFLKKWEGGVGVVANSIKKELEKMEQFGKN</sequence>
<gene>
    <name evidence="1" type="ORF">LCGC14_1452380</name>
</gene>
<dbReference type="AlphaFoldDB" id="A0A0F9K3W1"/>
<dbReference type="EMBL" id="LAZR01010016">
    <property type="protein sequence ID" value="KKM69281.1"/>
    <property type="molecule type" value="Genomic_DNA"/>
</dbReference>